<evidence type="ECO:0000256" key="1">
    <source>
        <dbReference type="SAM" id="MobiDB-lite"/>
    </source>
</evidence>
<feature type="compositionally biased region" description="Polar residues" evidence="1">
    <location>
        <begin position="1539"/>
        <end position="1548"/>
    </location>
</feature>
<feature type="compositionally biased region" description="Low complexity" evidence="1">
    <location>
        <begin position="2629"/>
        <end position="2642"/>
    </location>
</feature>
<evidence type="ECO:0000313" key="3">
    <source>
        <dbReference type="Proteomes" id="UP000299084"/>
    </source>
</evidence>
<proteinExistence type="predicted"/>
<feature type="region of interest" description="Disordered" evidence="1">
    <location>
        <begin position="769"/>
        <end position="796"/>
    </location>
</feature>
<gene>
    <name evidence="2" type="ORF">Cadr_000002834</name>
</gene>
<feature type="region of interest" description="Disordered" evidence="1">
    <location>
        <begin position="545"/>
        <end position="637"/>
    </location>
</feature>
<feature type="compositionally biased region" description="Basic and acidic residues" evidence="1">
    <location>
        <begin position="2977"/>
        <end position="2986"/>
    </location>
</feature>
<feature type="region of interest" description="Disordered" evidence="1">
    <location>
        <begin position="1057"/>
        <end position="1148"/>
    </location>
</feature>
<protein>
    <submittedName>
        <fullName evidence="2">Uncharacterized protein</fullName>
    </submittedName>
</protein>
<feature type="region of interest" description="Disordered" evidence="1">
    <location>
        <begin position="1530"/>
        <end position="1720"/>
    </location>
</feature>
<feature type="region of interest" description="Disordered" evidence="1">
    <location>
        <begin position="687"/>
        <end position="709"/>
    </location>
</feature>
<feature type="compositionally biased region" description="Polar residues" evidence="1">
    <location>
        <begin position="1268"/>
        <end position="1285"/>
    </location>
</feature>
<feature type="region of interest" description="Disordered" evidence="1">
    <location>
        <begin position="1964"/>
        <end position="2003"/>
    </location>
</feature>
<feature type="compositionally biased region" description="Basic residues" evidence="1">
    <location>
        <begin position="2387"/>
        <end position="2398"/>
    </location>
</feature>
<feature type="region of interest" description="Disordered" evidence="1">
    <location>
        <begin position="2825"/>
        <end position="3026"/>
    </location>
</feature>
<feature type="region of interest" description="Disordered" evidence="1">
    <location>
        <begin position="2111"/>
        <end position="2168"/>
    </location>
</feature>
<name>A0A5N4C1H0_CAMDR</name>
<organism evidence="2 3">
    <name type="scientific">Camelus dromedarius</name>
    <name type="common">Dromedary</name>
    <name type="synonym">Arabian camel</name>
    <dbReference type="NCBI Taxonomy" id="9838"/>
    <lineage>
        <taxon>Eukaryota</taxon>
        <taxon>Metazoa</taxon>
        <taxon>Chordata</taxon>
        <taxon>Craniata</taxon>
        <taxon>Vertebrata</taxon>
        <taxon>Euteleostomi</taxon>
        <taxon>Mammalia</taxon>
        <taxon>Eutheria</taxon>
        <taxon>Laurasiatheria</taxon>
        <taxon>Artiodactyla</taxon>
        <taxon>Tylopoda</taxon>
        <taxon>Camelidae</taxon>
        <taxon>Camelus</taxon>
    </lineage>
</organism>
<feature type="compositionally biased region" description="Pro residues" evidence="1">
    <location>
        <begin position="287"/>
        <end position="298"/>
    </location>
</feature>
<feature type="compositionally biased region" description="Gly residues" evidence="1">
    <location>
        <begin position="2681"/>
        <end position="2691"/>
    </location>
</feature>
<feature type="compositionally biased region" description="Basic and acidic residues" evidence="1">
    <location>
        <begin position="3146"/>
        <end position="3155"/>
    </location>
</feature>
<feature type="region of interest" description="Disordered" evidence="1">
    <location>
        <begin position="810"/>
        <end position="858"/>
    </location>
</feature>
<feature type="region of interest" description="Disordered" evidence="1">
    <location>
        <begin position="1836"/>
        <end position="1873"/>
    </location>
</feature>
<accession>A0A5N4C1H0</accession>
<feature type="compositionally biased region" description="Polar residues" evidence="1">
    <location>
        <begin position="2664"/>
        <end position="2673"/>
    </location>
</feature>
<feature type="region of interest" description="Disordered" evidence="1">
    <location>
        <begin position="2299"/>
        <end position="2318"/>
    </location>
</feature>
<dbReference type="Proteomes" id="UP000299084">
    <property type="component" value="Unassembled WGS sequence"/>
</dbReference>
<feature type="compositionally biased region" description="Basic and acidic residues" evidence="1">
    <location>
        <begin position="1641"/>
        <end position="1657"/>
    </location>
</feature>
<feature type="compositionally biased region" description="Basic and acidic residues" evidence="1">
    <location>
        <begin position="91"/>
        <end position="105"/>
    </location>
</feature>
<keyword evidence="3" id="KW-1185">Reference proteome</keyword>
<feature type="region of interest" description="Disordered" evidence="1">
    <location>
        <begin position="2376"/>
        <end position="2430"/>
    </location>
</feature>
<feature type="region of interest" description="Disordered" evidence="1">
    <location>
        <begin position="1267"/>
        <end position="1298"/>
    </location>
</feature>
<feature type="region of interest" description="Disordered" evidence="1">
    <location>
        <begin position="1216"/>
        <end position="1236"/>
    </location>
</feature>
<feature type="compositionally biased region" description="Pro residues" evidence="1">
    <location>
        <begin position="1663"/>
        <end position="1673"/>
    </location>
</feature>
<dbReference type="EMBL" id="JWIN03000037">
    <property type="protein sequence ID" value="KAB1252709.1"/>
    <property type="molecule type" value="Genomic_DNA"/>
</dbReference>
<comment type="caution">
    <text evidence="2">The sequence shown here is derived from an EMBL/GenBank/DDBJ whole genome shotgun (WGS) entry which is preliminary data.</text>
</comment>
<feature type="region of interest" description="Disordered" evidence="1">
    <location>
        <begin position="2337"/>
        <end position="2362"/>
    </location>
</feature>
<feature type="compositionally biased region" description="Gly residues" evidence="1">
    <location>
        <begin position="41"/>
        <end position="53"/>
    </location>
</feature>
<feature type="region of interest" description="Disordered" evidence="1">
    <location>
        <begin position="2249"/>
        <end position="2279"/>
    </location>
</feature>
<feature type="compositionally biased region" description="Polar residues" evidence="1">
    <location>
        <begin position="233"/>
        <end position="249"/>
    </location>
</feature>
<feature type="region of interest" description="Disordered" evidence="1">
    <location>
        <begin position="3134"/>
        <end position="3343"/>
    </location>
</feature>
<feature type="region of interest" description="Disordered" evidence="1">
    <location>
        <begin position="730"/>
        <end position="751"/>
    </location>
</feature>
<feature type="compositionally biased region" description="Polar residues" evidence="1">
    <location>
        <begin position="2309"/>
        <end position="2318"/>
    </location>
</feature>
<feature type="compositionally biased region" description="Basic residues" evidence="1">
    <location>
        <begin position="821"/>
        <end position="831"/>
    </location>
</feature>
<evidence type="ECO:0000313" key="2">
    <source>
        <dbReference type="EMBL" id="KAB1252709.1"/>
    </source>
</evidence>
<feature type="region of interest" description="Disordered" evidence="1">
    <location>
        <begin position="401"/>
        <end position="424"/>
    </location>
</feature>
<feature type="region of interest" description="Disordered" evidence="1">
    <location>
        <begin position="2619"/>
        <end position="2695"/>
    </location>
</feature>
<feature type="region of interest" description="Disordered" evidence="1">
    <location>
        <begin position="36"/>
        <end position="117"/>
    </location>
</feature>
<sequence length="3460" mass="368795">MDSQGALKFQDHLHCIHRQVRGHPHHRLYHSTALTSRGRGLCPGAGGGGGRRGGALCSGWTPSPENEPGDATTHTWRLGNYDSARLGRGASIDDREEGRQKEERALVSNKGQVKQGGSSLLPAIPPSIPHPAQLRQGHSTLAGGRKRKGEDLAGQDLTLHRHTKARGPTTLRANDAKEPTLLPGEMDTALCASACFHLHSARERGDTTIPRLSHCREGEEPPRCTGRALLDWDNTSPSTVAPPTHSQGENTEHTPVESFPEGSAETNGPHQVCTCPMDFKPARIRAHPPPPSPPPLPRTPTTTTSEGTRCRQEQSTPAPRVPVVLPLPRGLAPLGPAPEPLGPLRDNHATRGDMRVPVPPRALNQCPERARLLPEKTRMGTGPQVRRHKQGPREAEMEPRIHTHPFGCPHMYRPSAHEKPRRGERHHLRATPQAWMALGPPWAFFDPQRAEGEATLARVVGISGATVPSSGSFLSTASKPCLWIPVGLVHSEDSRWGWGWGRPTPEHRQGKVRERKEVVGAELAHPGAPGCQAGRASQPWGRGLGSRHLPIQGVRPETLPSLRDPGPPVGSRGNPGPVAAAPNVDRGERGRRRPPCQGQHSADRTENFPISVWSRSQTRKRNVGGPHIPSSSSTSGSACVSFTFAPATEGPHEALPVPYHTGYPDPLGTGYNWANISTLRWTSPFPPSISGSGSGSGRHGHGHAAARGRLGPRGASLVVDDRVLLFGGTPEIFSTGPKPGGHTETTWGQGTSQIREARPWPQGRALPTFGRLPSVKEGAGGGCQQPSKRGESQVECVEGGVQPGDLFLEFEASPGTLPPNHQHHRYSTRPRKPADPQAGTSHRRACSRRGPWGQSGLEGRSCARVCTWETSWMRGGDRGGGGGGRARARPFAQSNEHRATGSRPGEPGLNGSQGLLSHAEVRLGASSGQSRSLQRHGPGVRSARLLSSLGTGHDRLCQNSDTPGNGRNSWLRRRAPSQCLLVLRAPRSPLDSDCEPSLGLGPPWHWVARLTVIPSWTEKRHWAGLATAANGSTTLAGLNAAQRGFGGLGLQPDLLLLPGEGARTRPKARGPGQPRAALAGLGSNPAASSSPAQTWRPPESRSLHSSTLQARHRRRGAGGGVVGGGRDGGRAPSPASGHTSCPFAGGALDFPGHGPGPCSRLYAPATPPQEGTAQGARGWRLAALRKARCLNILATLAGRGTGGRLKPLYATLSGLLPSPQKSEDSPIEAPSSGPAAVSLAIGSQAEDLGKHTDHIRPCLARHNLTGHPVSSASPFPNVQPAQPLNNPARAPSHGLPGLGEVLRRRGEEQAYGAPALTAQKAKGLTGLDLLKGSPTACAPLGLRPRLLVGEVGGRMITSLAVKLHRSWRPIWVPVAGAHAPGPGSGPIPLHSPRFHVPIARMYTDDPHARPSISSFPLHNHDLPREPFSATAENSGLVHQCPPAAGNLPWEDGPTSPMMSLLHLLPALPPLQREREPNALHSVRDRHAAGNLDSVFGDYSYQLPGTKNFRGKQGVKINRTRALTGRTVSGQTWIIPPPTTNLSSRFKPQSSPPRLWTRGTPAPSTATGKADPPLTGSSYDGLLHCTDFPGTRPGPGPGGGGGELPHSFAPGGRRAGKRTPVTPPRHGAWVTTNLHASARGASIDDREEGRQRRREGPSETRQAPPAPPFPPASRTPPQLRQGHSTLAGGRKRKGEDLAGQDLTLHRHTKARGPTTLRANERKRAYIATSAREDKALCASACFHLIQARERAHTTIPLVSHCREGVARRRHKASALTGIIHLPPRWHLQRTTGEKYEKERSIFPEGSAELMALTKVRICVDGDTELCTCPMDFKPARIRAHPPPPPPLHCPGPLPPQPPEGTRGRQEQSTQLPGPCQFLPLSPWPSPSGLSGALAVEVAGGRAGERQPRNKEGTCGAPCTSSLNQCPGELGFCLRKPVWVPVPKCADINRSEAEMEPRIHTHPFGCPHMYRPLPTRSPEGERDTTSAQHPSRPGLDGLGPPWAFDHTRAEGEATLARVVGISGATVPSSGSFLSTASKPCLWIPVGLVHSEDSRWGWGWGRPTPEHRQGKVRERKEVVGASRHPGAPGCQAGRAPSLGGVASAAAMFRNQELKLPHPGRPAPETLPSLRDPGPPVGSRGNPGPVAAAPNVDRGERGRRRPPCQGQHSADRTENFPISVWSRSQTRKRNFQLHFRFGVCFVYFCARHRGSGCHAPQDPMRPFVPYHTGYPDPLGTGYNWANISTLRWTSPFPPSISGSGSGSGSGTGTGTGTLQPGDALVLGGPPSSWTTRVLLFGGTPEIFPTGPKPGGHTETTWGQGTSQIREARPWPQGRALPTFGRLPSVKEGAGGGCQQPSKRGESQVECVEGGVQPGDLFLEFEASPGTLPPNHQHHRYSHPRPRKPADPQAGTSHRRACSRRGPWGQSGSRRNGRVPGVCTWETSWMRVQQRWALGSVLRPLLDFPAGLRPQAQGHRVKTWRARAEWKPGPFLLIAEVRLGASSGQSRRVRSARLLSCAVLSRRWDTTGLCQNPGHPGKWQKFLAQEKGSFCSVSLVLRAPFPSGLRLRALAGPRAPLALGSQAPHRHWAGLRHCCQWQHNSGWAQRGPERLRGPWACPGRTCSYSQGKGHARGQKPAAPGQPRAAPGLAWAPTEQLPLVPPRHGGRQSPGASTSSTLQARHRRRGAGWGGVWGDGTGAERLPPVPVSGASKASGHTSCPFAGGALDFPGHGPGPCSRLYAPATPPQEGTAQGPRGWRLADLFLLMAASHQKQQPASPHKVPQHLGHFGGTGDGGRGTGGRLKPLYATLSGLVSEGSSQAAFTTRKRVLAHRGTQHRPSGHHVNGEERKEGEGTGDPSSCLPPSGHRETLRGQALLGRSPHTRQGTELRRRHNPGALAQPASPRRHTPARPTQRPLGPTRPPLACVARPAQAAQAPEDREGPRTTKATGRSPDPGLASPASGKGRERRGRRLGGPTWLRPRAARGDPGRSDPRAGAGGTQLRPPPAPATASPPHVVRVSSETPGRWGASEGRRGWESGFLSVGPAQGRGWDLLRRGELGKGGDEASRLSPSALKYQFVPPPLWAADSLQQQAFPAPGYLPLFANDLLVTSEVAFGVGVGGCCRGYPHRLGGWRCAGSQGVTATCSRPSGHHVNGEERKEGEGTGDPSSCLPPSGHRETLRGQALLGRSPHTRQGTELRRRHNPGALAQPASPRRHTPARPTQRPLGPTRPPLACVARPAQAAQAPEDREGPRTTKATGRSPDPGLASPASGKGRERRGRRLGGPTWLRPRAARGDPGRSDPRAGAGGTQLRPPPAPATASPPHVVRVSSETPGRWGASEGRRGWESGFLSVGPAQGRGWDLLRRGELGKGGDEASRLSPSALKYQFVPPPLWAADSLQQQAFPAPGYLPLFANDLLVTSEVAFGGVSTPPRWVEVCWVPRSHSDLQMMGVKLGLVSSQYLVPCGRV</sequence>
<feature type="compositionally biased region" description="Basic and acidic residues" evidence="1">
    <location>
        <begin position="2837"/>
        <end position="2846"/>
    </location>
</feature>
<feature type="compositionally biased region" description="Basic residues" evidence="1">
    <location>
        <begin position="2825"/>
        <end position="2834"/>
    </location>
</feature>
<feature type="compositionally biased region" description="Basic and acidic residues" evidence="1">
    <location>
        <begin position="3286"/>
        <end position="3295"/>
    </location>
</feature>
<reference evidence="2 3" key="1">
    <citation type="journal article" date="2019" name="Mol. Ecol. Resour.">
        <title>Improving Illumina assemblies with Hi-C and long reads: an example with the North African dromedary.</title>
        <authorList>
            <person name="Elbers J.P."/>
            <person name="Rogers M.F."/>
            <person name="Perelman P.L."/>
            <person name="Proskuryakova A.A."/>
            <person name="Serdyukova N.A."/>
            <person name="Johnson W.E."/>
            <person name="Horin P."/>
            <person name="Corander J."/>
            <person name="Murphy D."/>
            <person name="Burger P.A."/>
        </authorList>
    </citation>
    <scope>NUCLEOTIDE SEQUENCE [LARGE SCALE GENOMIC DNA]</scope>
    <source>
        <strain evidence="2">Drom800</strain>
        <tissue evidence="2">Blood</tissue>
    </source>
</reference>
<feature type="region of interest" description="Disordered" evidence="1">
    <location>
        <begin position="873"/>
        <end position="913"/>
    </location>
</feature>
<feature type="region of interest" description="Disordered" evidence="1">
    <location>
        <begin position="212"/>
        <end position="324"/>
    </location>
</feature>
<feature type="compositionally biased region" description="Gly residues" evidence="1">
    <location>
        <begin position="1117"/>
        <end position="1126"/>
    </location>
</feature>
<feature type="compositionally biased region" description="Gly residues" evidence="1">
    <location>
        <begin position="2255"/>
        <end position="2267"/>
    </location>
</feature>
<feature type="compositionally biased region" description="Pro residues" evidence="1">
    <location>
        <begin position="1839"/>
        <end position="1857"/>
    </location>
</feature>